<reference evidence="3" key="1">
    <citation type="submission" date="2020-04" db="EMBL/GenBank/DDBJ databases">
        <title>Description of novel Gluconacetobacter.</title>
        <authorList>
            <person name="Sombolestani A."/>
        </authorList>
    </citation>
    <scope>NUCLEOTIDE SEQUENCE [LARGE SCALE GENOMIC DNA]</scope>
    <source>
        <strain evidence="3">LMG 27748</strain>
    </source>
</reference>
<dbReference type="InterPro" id="IPR001509">
    <property type="entry name" value="Epimerase_deHydtase"/>
</dbReference>
<dbReference type="InterPro" id="IPR036291">
    <property type="entry name" value="NAD(P)-bd_dom_sf"/>
</dbReference>
<feature type="domain" description="NAD-dependent epimerase/dehydratase" evidence="1">
    <location>
        <begin position="3"/>
        <end position="73"/>
    </location>
</feature>
<sequence>MKVFITGANGFIGSAVVSELLSTGHEVLGLARSEEAARAIQAAGAEVQRGSLDNHESLRIGSGKADAIIHLAFNPDFTAFQESCELDRNAIEIIGASLFGTQKPLLVPNGIGGLAPGRIVTEDDNVPTTYRLPRVSEQTALRLASQGVIASVIRLSQVHNVNRQGLVSTLIDIARATGISAYINDGSNRWPAAHVSDVARLFRMTLESPKAGVKYHAVAEEGIEMRAIATTISRRLGIPVKSLSAEEAQDHFGSLAPFVAMDMPASYNETIKRTGWHPTGPALLVDIEKISRS</sequence>
<evidence type="ECO:0000313" key="2">
    <source>
        <dbReference type="EMBL" id="MBF0877199.1"/>
    </source>
</evidence>
<dbReference type="EMBL" id="JABCQO010000008">
    <property type="protein sequence ID" value="MBF0877199.1"/>
    <property type="molecule type" value="Genomic_DNA"/>
</dbReference>
<dbReference type="SUPFAM" id="SSF51735">
    <property type="entry name" value="NAD(P)-binding Rossmann-fold domains"/>
    <property type="match status" value="1"/>
</dbReference>
<organism evidence="2 3">
    <name type="scientific">Gluconobacter cerevisiae</name>
    <dbReference type="NCBI Taxonomy" id="1379734"/>
    <lineage>
        <taxon>Bacteria</taxon>
        <taxon>Pseudomonadati</taxon>
        <taxon>Pseudomonadota</taxon>
        <taxon>Alphaproteobacteria</taxon>
        <taxon>Acetobacterales</taxon>
        <taxon>Acetobacteraceae</taxon>
        <taxon>Gluconobacter</taxon>
    </lineage>
</organism>
<evidence type="ECO:0000313" key="3">
    <source>
        <dbReference type="Proteomes" id="UP000630952"/>
    </source>
</evidence>
<dbReference type="Gene3D" id="3.40.50.720">
    <property type="entry name" value="NAD(P)-binding Rossmann-like Domain"/>
    <property type="match status" value="1"/>
</dbReference>
<keyword evidence="3" id="KW-1185">Reference proteome</keyword>
<accession>A0ABR9YF02</accession>
<gene>
    <name evidence="2" type="ORF">HKD21_10105</name>
</gene>
<dbReference type="InterPro" id="IPR051783">
    <property type="entry name" value="NAD(P)-dependent_oxidoreduct"/>
</dbReference>
<dbReference type="RefSeq" id="WP_194255575.1">
    <property type="nucleotide sequence ID" value="NZ_JABCQO010000008.1"/>
</dbReference>
<dbReference type="PANTHER" id="PTHR48079">
    <property type="entry name" value="PROTEIN YEEZ"/>
    <property type="match status" value="1"/>
</dbReference>
<protein>
    <submittedName>
        <fullName evidence="2">SDR family oxidoreductase</fullName>
    </submittedName>
</protein>
<evidence type="ECO:0000259" key="1">
    <source>
        <dbReference type="Pfam" id="PF01370"/>
    </source>
</evidence>
<dbReference type="CDD" id="cd05262">
    <property type="entry name" value="SDR_a7"/>
    <property type="match status" value="1"/>
</dbReference>
<comment type="caution">
    <text evidence="2">The sequence shown here is derived from an EMBL/GenBank/DDBJ whole genome shotgun (WGS) entry which is preliminary data.</text>
</comment>
<dbReference type="Pfam" id="PF01370">
    <property type="entry name" value="Epimerase"/>
    <property type="match status" value="1"/>
</dbReference>
<proteinExistence type="predicted"/>
<name>A0ABR9YF02_9PROT</name>
<dbReference type="PANTHER" id="PTHR48079:SF9">
    <property type="entry name" value="PUTATIVE-RELATED"/>
    <property type="match status" value="1"/>
</dbReference>
<reference evidence="2 3" key="2">
    <citation type="submission" date="2020-11" db="EMBL/GenBank/DDBJ databases">
        <title>Description of novel Gluconobacter species.</title>
        <authorList>
            <person name="Cleenwerck I."/>
            <person name="Cnockaert M."/>
            <person name="Borremans W."/>
            <person name="Wieme A.D."/>
            <person name="De Vuyst L."/>
            <person name="Vandamme P."/>
        </authorList>
    </citation>
    <scope>NUCLEOTIDE SEQUENCE [LARGE SCALE GENOMIC DNA]</scope>
    <source>
        <strain evidence="2 3">LMG 27748</strain>
    </source>
</reference>
<dbReference type="Proteomes" id="UP000630952">
    <property type="component" value="Unassembled WGS sequence"/>
</dbReference>